<keyword evidence="3" id="KW-1185">Reference proteome</keyword>
<dbReference type="OrthoDB" id="9801753at2"/>
<accession>A0A4Q5LZ10</accession>
<proteinExistence type="predicted"/>
<keyword evidence="1" id="KW-0732">Signal</keyword>
<dbReference type="PANTHER" id="PTHR33383:SF1">
    <property type="entry name" value="MEMBRANE PROTEIN INSERTION EFFICIENCY FACTOR-RELATED"/>
    <property type="match status" value="1"/>
</dbReference>
<sequence>MARILSTTTLFLLLLCLNQAIAQSKNEISLHRGVIQQAPKKVYKEAKGNKNEVQYLFSGLFLFYKTFFSSQDLTVCTFTPSCSEYGILTVKKYGVVMGGIRTMDRLTRCNGLSPMKYEIDVQAKLLIDKP</sequence>
<dbReference type="EMBL" id="SEWF01000022">
    <property type="protein sequence ID" value="RYU94773.1"/>
    <property type="molecule type" value="Genomic_DNA"/>
</dbReference>
<gene>
    <name evidence="2" type="ORF">EWM59_15700</name>
</gene>
<dbReference type="PANTHER" id="PTHR33383">
    <property type="entry name" value="MEMBRANE PROTEIN INSERTION EFFICIENCY FACTOR-RELATED"/>
    <property type="match status" value="1"/>
</dbReference>
<dbReference type="SMART" id="SM01234">
    <property type="entry name" value="Haemolytic"/>
    <property type="match status" value="1"/>
</dbReference>
<reference evidence="2 3" key="1">
    <citation type="submission" date="2019-02" db="EMBL/GenBank/DDBJ databases">
        <title>Bacterial novel species Emticicia sp. 17J42-9 isolated from soil.</title>
        <authorList>
            <person name="Jung H.-Y."/>
        </authorList>
    </citation>
    <scope>NUCLEOTIDE SEQUENCE [LARGE SCALE GENOMIC DNA]</scope>
    <source>
        <strain evidence="2 3">17J42-9</strain>
    </source>
</reference>
<name>A0A4Q5LZ10_9BACT</name>
<evidence type="ECO:0000313" key="3">
    <source>
        <dbReference type="Proteomes" id="UP000293162"/>
    </source>
</evidence>
<comment type="caution">
    <text evidence="2">The sequence shown here is derived from an EMBL/GenBank/DDBJ whole genome shotgun (WGS) entry which is preliminary data.</text>
</comment>
<feature type="signal peptide" evidence="1">
    <location>
        <begin position="1"/>
        <end position="22"/>
    </location>
</feature>
<dbReference type="Proteomes" id="UP000293162">
    <property type="component" value="Unassembled WGS sequence"/>
</dbReference>
<dbReference type="AlphaFoldDB" id="A0A4Q5LZ10"/>
<dbReference type="InterPro" id="IPR002696">
    <property type="entry name" value="Membr_insert_effic_factor_YidD"/>
</dbReference>
<evidence type="ECO:0000256" key="1">
    <source>
        <dbReference type="SAM" id="SignalP"/>
    </source>
</evidence>
<protein>
    <submittedName>
        <fullName evidence="2">Membrane protein insertion efficiency factor YidD</fullName>
    </submittedName>
</protein>
<dbReference type="Pfam" id="PF01809">
    <property type="entry name" value="YidD"/>
    <property type="match status" value="1"/>
</dbReference>
<dbReference type="NCBIfam" id="TIGR00278">
    <property type="entry name" value="membrane protein insertion efficiency factor YidD"/>
    <property type="match status" value="1"/>
</dbReference>
<organism evidence="2 3">
    <name type="scientific">Emticicia agri</name>
    <dbReference type="NCBI Taxonomy" id="2492393"/>
    <lineage>
        <taxon>Bacteria</taxon>
        <taxon>Pseudomonadati</taxon>
        <taxon>Bacteroidota</taxon>
        <taxon>Cytophagia</taxon>
        <taxon>Cytophagales</taxon>
        <taxon>Leadbetterellaceae</taxon>
        <taxon>Emticicia</taxon>
    </lineage>
</organism>
<feature type="chain" id="PRO_5020314008" evidence="1">
    <location>
        <begin position="23"/>
        <end position="130"/>
    </location>
</feature>
<evidence type="ECO:0000313" key="2">
    <source>
        <dbReference type="EMBL" id="RYU94773.1"/>
    </source>
</evidence>